<dbReference type="EMBL" id="JBGUBD010000008">
    <property type="protein sequence ID" value="MFA9479372.1"/>
    <property type="molecule type" value="Genomic_DNA"/>
</dbReference>
<accession>A0ABV4U6Z6</accession>
<evidence type="ECO:0000259" key="3">
    <source>
        <dbReference type="Pfam" id="PF13335"/>
    </source>
</evidence>
<dbReference type="Pfam" id="PF13335">
    <property type="entry name" value="Mg_chelatase_C"/>
    <property type="match status" value="1"/>
</dbReference>
<dbReference type="Pfam" id="PF01078">
    <property type="entry name" value="Mg_chelatase"/>
    <property type="match status" value="1"/>
</dbReference>
<evidence type="ECO:0000256" key="1">
    <source>
        <dbReference type="SAM" id="MobiDB-lite"/>
    </source>
</evidence>
<feature type="domain" description="Mg chelatase-related protein C-terminal" evidence="3">
    <location>
        <begin position="188"/>
        <end position="282"/>
    </location>
</feature>
<dbReference type="Proteomes" id="UP001575105">
    <property type="component" value="Unassembled WGS sequence"/>
</dbReference>
<keyword evidence="5" id="KW-1185">Reference proteome</keyword>
<dbReference type="InterPro" id="IPR025158">
    <property type="entry name" value="Mg_chelat-rel_C"/>
</dbReference>
<dbReference type="RefSeq" id="WP_425346292.1">
    <property type="nucleotide sequence ID" value="NZ_JBGUBD010000008.1"/>
</dbReference>
<dbReference type="PANTHER" id="PTHR32039">
    <property type="entry name" value="MAGNESIUM-CHELATASE SUBUNIT CHLI"/>
    <property type="match status" value="1"/>
</dbReference>
<evidence type="ECO:0000259" key="2">
    <source>
        <dbReference type="Pfam" id="PF01078"/>
    </source>
</evidence>
<protein>
    <submittedName>
        <fullName evidence="4">YifB family Mg chelatase-like AAA ATPase</fullName>
    </submittedName>
</protein>
<comment type="caution">
    <text evidence="4">The sequence shown here is derived from an EMBL/GenBank/DDBJ whole genome shotgun (WGS) entry which is preliminary data.</text>
</comment>
<feature type="domain" description="Magnesium chelatase ChlI-like catalytic" evidence="2">
    <location>
        <begin position="5"/>
        <end position="180"/>
    </location>
</feature>
<gene>
    <name evidence="4" type="ORF">ACERK3_13865</name>
</gene>
<evidence type="ECO:0000313" key="5">
    <source>
        <dbReference type="Proteomes" id="UP001575105"/>
    </source>
</evidence>
<dbReference type="InterPro" id="IPR045006">
    <property type="entry name" value="CHLI-like"/>
</dbReference>
<dbReference type="PANTHER" id="PTHR32039:SF7">
    <property type="entry name" value="COMPETENCE PROTEIN COMM"/>
    <property type="match status" value="1"/>
</dbReference>
<reference evidence="4 5" key="1">
    <citation type="submission" date="2024-08" db="EMBL/GenBank/DDBJ databases">
        <title>Whole-genome sequencing of halo(alkali)philic microorganisms from hypersaline lakes.</title>
        <authorList>
            <person name="Sorokin D.Y."/>
            <person name="Merkel A.Y."/>
            <person name="Messina E."/>
            <person name="Yakimov M."/>
        </authorList>
    </citation>
    <scope>NUCLEOTIDE SEQUENCE [LARGE SCALE GENOMIC DNA]</scope>
    <source>
        <strain evidence="4 5">AB-hyl4</strain>
    </source>
</reference>
<dbReference type="InterPro" id="IPR000523">
    <property type="entry name" value="Mg_chelatse_chII-like_cat_dom"/>
</dbReference>
<dbReference type="Gene3D" id="3.40.50.300">
    <property type="entry name" value="P-loop containing nucleotide triphosphate hydrolases"/>
    <property type="match status" value="1"/>
</dbReference>
<evidence type="ECO:0000313" key="4">
    <source>
        <dbReference type="EMBL" id="MFA9479372.1"/>
    </source>
</evidence>
<dbReference type="InterPro" id="IPR027417">
    <property type="entry name" value="P-loop_NTPase"/>
</dbReference>
<sequence length="288" mass="31697">MPIFGPFTGSGKTMVAKAMPSILPPLSRDEALQVTRIYSAVGQVPKGQSLLTRRPVRSPHHTASPAALIGGGTIPRPGEVSLAHLGVLFLDELPEFPRQVLDTLRQPLEDGNVTIARAHSSIRFPARFMLLAAMNPTPKGDMPVDEVSHRQMQRYLDRLSGPLIDRIDIHVEVPKVPYKQLTGERAGTDSATMRKQVFAARKRQSDRNGGTLKPNSTLTGRELDEHAPLDDASKEMLRQAMDSLNLSARAYDKIRRVARTIADLETADAIAPQHVAEAIQYRLLDRGL</sequence>
<dbReference type="SUPFAM" id="SSF52540">
    <property type="entry name" value="P-loop containing nucleoside triphosphate hydrolases"/>
    <property type="match status" value="1"/>
</dbReference>
<proteinExistence type="predicted"/>
<feature type="region of interest" description="Disordered" evidence="1">
    <location>
        <begin position="201"/>
        <end position="228"/>
    </location>
</feature>
<name>A0ABV4U6Z6_9BACT</name>
<organism evidence="4 5">
    <name type="scientific">Natronomicrosphaera hydrolytica</name>
    <dbReference type="NCBI Taxonomy" id="3242702"/>
    <lineage>
        <taxon>Bacteria</taxon>
        <taxon>Pseudomonadati</taxon>
        <taxon>Planctomycetota</taxon>
        <taxon>Phycisphaerae</taxon>
        <taxon>Phycisphaerales</taxon>
        <taxon>Phycisphaeraceae</taxon>
        <taxon>Natronomicrosphaera</taxon>
    </lineage>
</organism>